<keyword evidence="2" id="KW-0472">Membrane</keyword>
<reference evidence="4" key="1">
    <citation type="journal article" date="2019" name="Int. J. Syst. Evol. Microbiol.">
        <title>The Global Catalogue of Microorganisms (GCM) 10K type strain sequencing project: providing services to taxonomists for standard genome sequencing and annotation.</title>
        <authorList>
            <consortium name="The Broad Institute Genomics Platform"/>
            <consortium name="The Broad Institute Genome Sequencing Center for Infectious Disease"/>
            <person name="Wu L."/>
            <person name="Ma J."/>
        </authorList>
    </citation>
    <scope>NUCLEOTIDE SEQUENCE [LARGE SCALE GENOMIC DNA]</scope>
    <source>
        <strain evidence="4">JCM 16929</strain>
    </source>
</reference>
<name>A0ABP7ASK4_9ACTN</name>
<evidence type="ECO:0000256" key="2">
    <source>
        <dbReference type="SAM" id="Phobius"/>
    </source>
</evidence>
<evidence type="ECO:0008006" key="5">
    <source>
        <dbReference type="Google" id="ProtNLM"/>
    </source>
</evidence>
<feature type="region of interest" description="Disordered" evidence="1">
    <location>
        <begin position="1"/>
        <end position="23"/>
    </location>
</feature>
<accession>A0ABP7ASK4</accession>
<feature type="transmembrane region" description="Helical" evidence="2">
    <location>
        <begin position="163"/>
        <end position="184"/>
    </location>
</feature>
<dbReference type="EMBL" id="BAABAB010000049">
    <property type="protein sequence ID" value="GAA3638965.1"/>
    <property type="molecule type" value="Genomic_DNA"/>
</dbReference>
<evidence type="ECO:0000256" key="1">
    <source>
        <dbReference type="SAM" id="MobiDB-lite"/>
    </source>
</evidence>
<keyword evidence="2" id="KW-0812">Transmembrane</keyword>
<evidence type="ECO:0000313" key="4">
    <source>
        <dbReference type="Proteomes" id="UP001501490"/>
    </source>
</evidence>
<feature type="compositionally biased region" description="Basic and acidic residues" evidence="1">
    <location>
        <begin position="7"/>
        <end position="23"/>
    </location>
</feature>
<dbReference type="Proteomes" id="UP001501490">
    <property type="component" value="Unassembled WGS sequence"/>
</dbReference>
<keyword evidence="2" id="KW-1133">Transmembrane helix</keyword>
<proteinExistence type="predicted"/>
<feature type="transmembrane region" description="Helical" evidence="2">
    <location>
        <begin position="39"/>
        <end position="57"/>
    </location>
</feature>
<feature type="transmembrane region" description="Helical" evidence="2">
    <location>
        <begin position="138"/>
        <end position="156"/>
    </location>
</feature>
<sequence>MTAPEPHPSEPHPSEPHPSEPYHSERARRVLLAHNAPDLLYGAIVAGSVLAVASVHVEDGTSVALAAAVVTAIYWLAHVYVESVGNRYRDRDHSIHARVLDSMRDSVEVLAGATAPILVFVVARLLTADVQQAAEIALWVTVAMLIVAGAGSAYLAGVRGWRLWVEALVAGSFGMLVILLKYLLH</sequence>
<comment type="caution">
    <text evidence="3">The sequence shown here is derived from an EMBL/GenBank/DDBJ whole genome shotgun (WGS) entry which is preliminary data.</text>
</comment>
<gene>
    <name evidence="3" type="ORF">GCM10022236_46800</name>
</gene>
<protein>
    <recommendedName>
        <fullName evidence="5">Integral membrane protein</fullName>
    </recommendedName>
</protein>
<dbReference type="RefSeq" id="WP_344809154.1">
    <property type="nucleotide sequence ID" value="NZ_BAABAB010000049.1"/>
</dbReference>
<evidence type="ECO:0000313" key="3">
    <source>
        <dbReference type="EMBL" id="GAA3638965.1"/>
    </source>
</evidence>
<feature type="transmembrane region" description="Helical" evidence="2">
    <location>
        <begin position="107"/>
        <end position="126"/>
    </location>
</feature>
<keyword evidence="4" id="KW-1185">Reference proteome</keyword>
<feature type="transmembrane region" description="Helical" evidence="2">
    <location>
        <begin position="63"/>
        <end position="81"/>
    </location>
</feature>
<organism evidence="3 4">
    <name type="scientific">Microlunatus ginsengisoli</name>
    <dbReference type="NCBI Taxonomy" id="363863"/>
    <lineage>
        <taxon>Bacteria</taxon>
        <taxon>Bacillati</taxon>
        <taxon>Actinomycetota</taxon>
        <taxon>Actinomycetes</taxon>
        <taxon>Propionibacteriales</taxon>
        <taxon>Propionibacteriaceae</taxon>
        <taxon>Microlunatus</taxon>
    </lineage>
</organism>